<evidence type="ECO:0000259" key="2">
    <source>
        <dbReference type="Pfam" id="PF12770"/>
    </source>
</evidence>
<dbReference type="Gene3D" id="1.25.40.10">
    <property type="entry name" value="Tetratricopeptide repeat domain"/>
    <property type="match status" value="1"/>
</dbReference>
<reference evidence="4" key="1">
    <citation type="journal article" date="2019" name="Int. J. Syst. Evol. Microbiol.">
        <title>The Global Catalogue of Microorganisms (GCM) 10K type strain sequencing project: providing services to taxonomists for standard genome sequencing and annotation.</title>
        <authorList>
            <consortium name="The Broad Institute Genomics Platform"/>
            <consortium name="The Broad Institute Genome Sequencing Center for Infectious Disease"/>
            <person name="Wu L."/>
            <person name="Ma J."/>
        </authorList>
    </citation>
    <scope>NUCLEOTIDE SEQUENCE [LARGE SCALE GENOMIC DNA]</scope>
    <source>
        <strain evidence="4">TBRC 1826</strain>
    </source>
</reference>
<feature type="compositionally biased region" description="Pro residues" evidence="1">
    <location>
        <begin position="357"/>
        <end position="373"/>
    </location>
</feature>
<evidence type="ECO:0000313" key="3">
    <source>
        <dbReference type="EMBL" id="MFC3999117.1"/>
    </source>
</evidence>
<feature type="compositionally biased region" description="Low complexity" evidence="1">
    <location>
        <begin position="520"/>
        <end position="530"/>
    </location>
</feature>
<keyword evidence="4" id="KW-1185">Reference proteome</keyword>
<feature type="region of interest" description="Disordered" evidence="1">
    <location>
        <begin position="318"/>
        <end position="530"/>
    </location>
</feature>
<protein>
    <submittedName>
        <fullName evidence="3">CHAT domain-containing protein</fullName>
    </submittedName>
</protein>
<dbReference type="SMART" id="SM00028">
    <property type="entry name" value="TPR"/>
    <property type="match status" value="4"/>
</dbReference>
<evidence type="ECO:0000313" key="4">
    <source>
        <dbReference type="Proteomes" id="UP001595847"/>
    </source>
</evidence>
<feature type="compositionally biased region" description="Low complexity" evidence="1">
    <location>
        <begin position="419"/>
        <end position="431"/>
    </location>
</feature>
<name>A0ABV8FWI1_9ACTN</name>
<dbReference type="Pfam" id="PF12770">
    <property type="entry name" value="CHAT"/>
    <property type="match status" value="1"/>
</dbReference>
<dbReference type="InterPro" id="IPR024983">
    <property type="entry name" value="CHAT_dom"/>
</dbReference>
<accession>A0ABV8FWI1</accession>
<feature type="compositionally biased region" description="Pro residues" evidence="1">
    <location>
        <begin position="432"/>
        <end position="443"/>
    </location>
</feature>
<comment type="caution">
    <text evidence="3">The sequence shown here is derived from an EMBL/GenBank/DDBJ whole genome shotgun (WGS) entry which is preliminary data.</text>
</comment>
<dbReference type="RefSeq" id="WP_378537367.1">
    <property type="nucleotide sequence ID" value="NZ_JBHSBH010000015.1"/>
</dbReference>
<feature type="compositionally biased region" description="Basic residues" evidence="1">
    <location>
        <begin position="325"/>
        <end position="336"/>
    </location>
</feature>
<organism evidence="3 4">
    <name type="scientific">Nocardiopsis sediminis</name>
    <dbReference type="NCBI Taxonomy" id="1778267"/>
    <lineage>
        <taxon>Bacteria</taxon>
        <taxon>Bacillati</taxon>
        <taxon>Actinomycetota</taxon>
        <taxon>Actinomycetes</taxon>
        <taxon>Streptosporangiales</taxon>
        <taxon>Nocardiopsidaceae</taxon>
        <taxon>Nocardiopsis</taxon>
    </lineage>
</organism>
<dbReference type="InterPro" id="IPR019734">
    <property type="entry name" value="TPR_rpt"/>
</dbReference>
<dbReference type="InterPro" id="IPR011990">
    <property type="entry name" value="TPR-like_helical_dom_sf"/>
</dbReference>
<evidence type="ECO:0000256" key="1">
    <source>
        <dbReference type="SAM" id="MobiDB-lite"/>
    </source>
</evidence>
<sequence>MTVNLDVLHPLTLIARDPRAAREHAGRLLDERPGPAARSAALRLLGMAQRELGDPRGAHRLLRQAAAVASRAGLDESAAHARASRIGLLALRDGGGVAGTSLDRMAAATPSARTLVHLHRGVAAAQHGRFGPAIDGFDTALEHLDRLDADTRDRILPGVLSNRGLALMYSGRLSESADDLERALHHAERQSLGYLRGVTLQNLGCLAVRRGDIAGAVSCFTDADPLVPASRRAALRLDHADALLAAGMFRDAARLIAGLPGGGHTSDDATTRLLRAKIDLTRGDRDAARIQARRVLSRFAADSLWSQLARLVEWSARHVPDHQRRSPRPHSVRPGHRVTGTIPADAQHPPALSIPAPDAPRPAPPTPGTPPAAWPFAPHSVPGRPLGVDAAGRPAPLGVDASPPAEPPTTPPTAPPASPSATRPSAPGLTPDTPPPVDPPNRPTPLGVDAPSSAALPTGPRPGGAASSTIDASHPAVRPSAPRPAPGSPSGVDTAGRPAPLGVDASPPAAPPTGPGPGGAESPSVASHGAAPLAPNAQARAEADRALARCVPSAPLGPLSMAVPAAHHVAALRALAEGDHLKAREALTAPAPGAVPEAGLRHLELLVHARAHQREVAAAGAAIALHEGDAATALEWVEHGRALTPVPGPCRDPGWALLLDRYRAAHARARRGDRSARDELARVASLLAPAQWHAGCTGHTAPAEPSPPIVPALAERLGSRAFLCHIDVPGVHAAVTVVDGRARVHPLPSAAPARDAVAKLLYAARTDVLAPGSTDAARSGRSGVLAQGRGADRAAAGPAALLDRLLLDPVREAVGRHDRPLVVAPAAFAQGLPWGLLPSLRGRAVSVVPSARTWLAREPRRAGSAAAGSPPPRALLTAGGGLDGAPAEVRALRGLRPGATVLTGGAARVHAVLDALGGADLAHIAAHGSTCPDAPMLSGVELADGPLLAYDLERLPRLPDLTVLSSCWVGGSTPAPSGLPLGLGSALLALGGTAVVAGVLPVRDRETGPAMVAFHRAVAAGTPPAQAVADHLAGAGFVCFGAG</sequence>
<dbReference type="SUPFAM" id="SSF48452">
    <property type="entry name" value="TPR-like"/>
    <property type="match status" value="1"/>
</dbReference>
<dbReference type="EMBL" id="JBHSBH010000015">
    <property type="protein sequence ID" value="MFC3999117.1"/>
    <property type="molecule type" value="Genomic_DNA"/>
</dbReference>
<gene>
    <name evidence="3" type="ORF">ACFOVU_24575</name>
</gene>
<feature type="domain" description="CHAT" evidence="2">
    <location>
        <begin position="799"/>
        <end position="1029"/>
    </location>
</feature>
<feature type="compositionally biased region" description="Pro residues" evidence="1">
    <location>
        <begin position="404"/>
        <end position="418"/>
    </location>
</feature>
<dbReference type="Proteomes" id="UP001595847">
    <property type="component" value="Unassembled WGS sequence"/>
</dbReference>
<proteinExistence type="predicted"/>